<organism evidence="1 2">
    <name type="scientific">Archangium gephyra</name>
    <dbReference type="NCBI Taxonomy" id="48"/>
    <lineage>
        <taxon>Bacteria</taxon>
        <taxon>Pseudomonadati</taxon>
        <taxon>Myxococcota</taxon>
        <taxon>Myxococcia</taxon>
        <taxon>Myxococcales</taxon>
        <taxon>Cystobacterineae</taxon>
        <taxon>Archangiaceae</taxon>
        <taxon>Archangium</taxon>
    </lineage>
</organism>
<comment type="caution">
    <text evidence="1">The sequence shown here is derived from an EMBL/GenBank/DDBJ whole genome shotgun (WGS) entry which is preliminary data.</text>
</comment>
<evidence type="ECO:0000313" key="2">
    <source>
        <dbReference type="Proteomes" id="UP000249061"/>
    </source>
</evidence>
<dbReference type="Proteomes" id="UP000249061">
    <property type="component" value="Unassembled WGS sequence"/>
</dbReference>
<proteinExistence type="predicted"/>
<gene>
    <name evidence="1" type="ORF">DI536_23370</name>
</gene>
<protein>
    <submittedName>
        <fullName evidence="1">Uncharacterized protein</fullName>
    </submittedName>
</protein>
<dbReference type="AlphaFoldDB" id="A0A2W5UIM3"/>
<reference evidence="1 2" key="1">
    <citation type="submission" date="2017-08" db="EMBL/GenBank/DDBJ databases">
        <title>Infants hospitalized years apart are colonized by the same room-sourced microbial strains.</title>
        <authorList>
            <person name="Brooks B."/>
            <person name="Olm M.R."/>
            <person name="Firek B.A."/>
            <person name="Baker R."/>
            <person name="Thomas B.C."/>
            <person name="Morowitz M.J."/>
            <person name="Banfield J.F."/>
        </authorList>
    </citation>
    <scope>NUCLEOTIDE SEQUENCE [LARGE SCALE GENOMIC DNA]</scope>
    <source>
        <strain evidence="1">S2_003_000_R2_14</strain>
    </source>
</reference>
<sequence length="141" mass="14929">MNEPEAPQPVSSTPLTGKVAGVEWTASSAVASARRAFSDDASERWVDLGAGAFDCSDFLPDAELIGTLPWRTGAYSLGLQRNLTFVVREADGGITNKVATEGRVEFIEATGPDAGPSIVRIRARFDAENQVEGQVAISVCD</sequence>
<evidence type="ECO:0000313" key="1">
    <source>
        <dbReference type="EMBL" id="PZR08838.1"/>
    </source>
</evidence>
<name>A0A2W5UIM3_9BACT</name>
<dbReference type="EMBL" id="QFQP01000023">
    <property type="protein sequence ID" value="PZR08838.1"/>
    <property type="molecule type" value="Genomic_DNA"/>
</dbReference>
<accession>A0A2W5UIM3</accession>